<comment type="caution">
    <text evidence="2">The sequence shown here is derived from an EMBL/GenBank/DDBJ whole genome shotgun (WGS) entry which is preliminary data.</text>
</comment>
<protein>
    <submittedName>
        <fullName evidence="2">Uncharacterized protein</fullName>
    </submittedName>
</protein>
<evidence type="ECO:0000313" key="2">
    <source>
        <dbReference type="EMBL" id="MXO54906.1"/>
    </source>
</evidence>
<sequence>MKRQGSKGKGRFVPAALVAAGLGLALPTAAALAVGQSATVADASISGESLDFLPFTPARLDPGLVREVASSIGVDALRFTPAARPARKDRTLTVAVRVDNATARAISVRKPLERLSEPGLGTTNSVAVDSTRYNLGIARGYQGFAQPKPVELPAGVRDLTMPDLERFSLEKTTRDKPDRFQPRVALESVQPSGPTPRVLDSRSSRSVEVGGAYRVVGNLNVTAGVRLSQERDRLTPLTDGVEDSQAVYVGTQLRF</sequence>
<organism evidence="2 3">
    <name type="scientific">Qipengyuania pelagi</name>
    <dbReference type="NCBI Taxonomy" id="994320"/>
    <lineage>
        <taxon>Bacteria</taxon>
        <taxon>Pseudomonadati</taxon>
        <taxon>Pseudomonadota</taxon>
        <taxon>Alphaproteobacteria</taxon>
        <taxon>Sphingomonadales</taxon>
        <taxon>Erythrobacteraceae</taxon>
        <taxon>Qipengyuania</taxon>
    </lineage>
</organism>
<name>A0A844YAP1_9SPHN</name>
<dbReference type="Proteomes" id="UP000430272">
    <property type="component" value="Unassembled WGS sequence"/>
</dbReference>
<gene>
    <name evidence="2" type="ORF">GRI47_12945</name>
</gene>
<feature type="signal peptide" evidence="1">
    <location>
        <begin position="1"/>
        <end position="30"/>
    </location>
</feature>
<reference evidence="2 3" key="1">
    <citation type="submission" date="2019-12" db="EMBL/GenBank/DDBJ databases">
        <title>Genomic-based taxomic classification of the family Erythrobacteraceae.</title>
        <authorList>
            <person name="Xu L."/>
        </authorList>
    </citation>
    <scope>NUCLEOTIDE SEQUENCE [LARGE SCALE GENOMIC DNA]</scope>
    <source>
        <strain evidence="2 3">JCM 17468</strain>
    </source>
</reference>
<accession>A0A844YAP1</accession>
<feature type="chain" id="PRO_5032745972" evidence="1">
    <location>
        <begin position="31"/>
        <end position="255"/>
    </location>
</feature>
<keyword evidence="3" id="KW-1185">Reference proteome</keyword>
<dbReference type="OrthoDB" id="8479273at2"/>
<dbReference type="EMBL" id="WTYD01000002">
    <property type="protein sequence ID" value="MXO54906.1"/>
    <property type="molecule type" value="Genomic_DNA"/>
</dbReference>
<proteinExistence type="predicted"/>
<evidence type="ECO:0000256" key="1">
    <source>
        <dbReference type="SAM" id="SignalP"/>
    </source>
</evidence>
<evidence type="ECO:0000313" key="3">
    <source>
        <dbReference type="Proteomes" id="UP000430272"/>
    </source>
</evidence>
<keyword evidence="1" id="KW-0732">Signal</keyword>
<dbReference type="AlphaFoldDB" id="A0A844YAP1"/>